<dbReference type="InterPro" id="IPR032874">
    <property type="entry name" value="DDE_dom"/>
</dbReference>
<accession>A0ABN6VNH3</accession>
<dbReference type="EMBL" id="AP027144">
    <property type="protein sequence ID" value="BDV36502.1"/>
    <property type="molecule type" value="Genomic_DNA"/>
</dbReference>
<protein>
    <recommendedName>
        <fullName evidence="1">DDE domain-containing protein</fullName>
    </recommendedName>
</protein>
<dbReference type="Pfam" id="PF13610">
    <property type="entry name" value="DDE_Tnp_IS240"/>
    <property type="match status" value="1"/>
</dbReference>
<feature type="domain" description="DDE" evidence="1">
    <location>
        <begin position="2"/>
        <end position="44"/>
    </location>
</feature>
<dbReference type="Proteomes" id="UP001317629">
    <property type="component" value="Plasmid pSS37A-Re-2"/>
</dbReference>
<sequence>MNNLTEQDHRSIKLRLGPMLGLKRFRTASITIAGIELVHRIRKGRFKLGALRIKDTRAPEIWNTALVA</sequence>
<evidence type="ECO:0000313" key="2">
    <source>
        <dbReference type="EMBL" id="BDV36502.1"/>
    </source>
</evidence>
<keyword evidence="2" id="KW-0614">Plasmid</keyword>
<keyword evidence="3" id="KW-1185">Reference proteome</keyword>
<organism evidence="2 3">
    <name type="scientific">Methylocystis iwaonis</name>
    <dbReference type="NCBI Taxonomy" id="2885079"/>
    <lineage>
        <taxon>Bacteria</taxon>
        <taxon>Pseudomonadati</taxon>
        <taxon>Pseudomonadota</taxon>
        <taxon>Alphaproteobacteria</taxon>
        <taxon>Hyphomicrobiales</taxon>
        <taxon>Methylocystaceae</taxon>
        <taxon>Methylocystis</taxon>
    </lineage>
</organism>
<gene>
    <name evidence="2" type="ORF">SS37A_40320</name>
</gene>
<reference evidence="2 3" key="1">
    <citation type="journal article" date="2023" name="Int. J. Syst. Evol. Microbiol.">
        <title>Methylocystis iwaonis sp. nov., a type II methane-oxidizing bacterium from surface soil of a rice paddy field in Japan, and emended description of the genus Methylocystis (ex Whittenbury et al. 1970) Bowman et al. 1993.</title>
        <authorList>
            <person name="Kaise H."/>
            <person name="Sawadogo J.B."/>
            <person name="Alam M.S."/>
            <person name="Ueno C."/>
            <person name="Dianou D."/>
            <person name="Shinjo R."/>
            <person name="Asakawa S."/>
        </authorList>
    </citation>
    <scope>NUCLEOTIDE SEQUENCE [LARGE SCALE GENOMIC DNA]</scope>
    <source>
        <strain evidence="2 3">SS37A-Re</strain>
    </source>
</reference>
<evidence type="ECO:0000313" key="3">
    <source>
        <dbReference type="Proteomes" id="UP001317629"/>
    </source>
</evidence>
<name>A0ABN6VNH3_9HYPH</name>
<geneLocation type="plasmid" evidence="2 3">
    <name>pSS37A-Re-2</name>
</geneLocation>
<proteinExistence type="predicted"/>
<evidence type="ECO:0000259" key="1">
    <source>
        <dbReference type="Pfam" id="PF13610"/>
    </source>
</evidence>